<gene>
    <name evidence="1" type="ORF">TCIL3000_11_13080</name>
</gene>
<sequence>MAAGTGKALTLTPLSTGLQVIHLHSKLVVGIRMHGSIAAPHPRIPSQLKYRPFLHYFGETLRRLRCDVTLFSPIAEFEHGRQLLSPKEFPCEYRVLHDPTAGASCSQNGVCGRKQQERASRGNFQDYLSEVAAELNTSPQRIIFIDAEINYRFSPVQTIVLEAFEPRRMRQRQPSSQNELCGDIATAREVSRRSRQHTAMLDAEFEWAQGQKRHHCHRNLPFSPEVCPEIPRPVSDGEVREAALAIRREDYTLVALAGLLVELAAADVSVADFLRVEPIVEKLRVPFHGSVNYLPIENCDDMEQWNWDAVEVREAEAMEEAAAVPEVEEREEHRGMFK</sequence>
<accession>G0V2D7</accession>
<dbReference type="AlphaFoldDB" id="G0V2D7"/>
<reference evidence="1" key="1">
    <citation type="journal article" date="2012" name="Proc. Natl. Acad. Sci. U.S.A.">
        <title>Antigenic diversity is generated by distinct evolutionary mechanisms in African trypanosome species.</title>
        <authorList>
            <person name="Jackson A.P."/>
            <person name="Berry A."/>
            <person name="Aslett M."/>
            <person name="Allison H.C."/>
            <person name="Burton P."/>
            <person name="Vavrova-Anderson J."/>
            <person name="Brown R."/>
            <person name="Browne H."/>
            <person name="Corton N."/>
            <person name="Hauser H."/>
            <person name="Gamble J."/>
            <person name="Gilderthorp R."/>
            <person name="Marcello L."/>
            <person name="McQuillan J."/>
            <person name="Otto T.D."/>
            <person name="Quail M.A."/>
            <person name="Sanders M.J."/>
            <person name="van Tonder A."/>
            <person name="Ginger M.L."/>
            <person name="Field M.C."/>
            <person name="Barry J.D."/>
            <person name="Hertz-Fowler C."/>
            <person name="Berriman M."/>
        </authorList>
    </citation>
    <scope>NUCLEOTIDE SEQUENCE</scope>
    <source>
        <strain evidence="1">IL3000</strain>
    </source>
</reference>
<proteinExistence type="predicted"/>
<dbReference type="EMBL" id="HE575324">
    <property type="protein sequence ID" value="CCC95809.1"/>
    <property type="molecule type" value="Genomic_DNA"/>
</dbReference>
<dbReference type="VEuPathDB" id="TriTrypDB:TcIL3000.11.13080"/>
<protein>
    <submittedName>
        <fullName evidence="1">Uncharacterized protein TCIL3000_11_13080</fullName>
    </submittedName>
</protein>
<evidence type="ECO:0000313" key="1">
    <source>
        <dbReference type="EMBL" id="CCC95809.1"/>
    </source>
</evidence>
<organism evidence="1">
    <name type="scientific">Trypanosoma congolense (strain IL3000)</name>
    <dbReference type="NCBI Taxonomy" id="1068625"/>
    <lineage>
        <taxon>Eukaryota</taxon>
        <taxon>Discoba</taxon>
        <taxon>Euglenozoa</taxon>
        <taxon>Kinetoplastea</taxon>
        <taxon>Metakinetoplastina</taxon>
        <taxon>Trypanosomatida</taxon>
        <taxon>Trypanosomatidae</taxon>
        <taxon>Trypanosoma</taxon>
        <taxon>Nannomonas</taxon>
    </lineage>
</organism>
<name>G0V2D7_TRYCI</name>